<keyword evidence="7" id="KW-0528">Neurotoxin</keyword>
<reference evidence="13" key="1">
    <citation type="submission" date="2020-07" db="EMBL/GenBank/DDBJ databases">
        <title>Multicomponent nature underlies the extraordinary mechanical properties of spider dragline silk.</title>
        <authorList>
            <person name="Kono N."/>
            <person name="Nakamura H."/>
            <person name="Mori M."/>
            <person name="Yoshida Y."/>
            <person name="Ohtoshi R."/>
            <person name="Malay A.D."/>
            <person name="Moran D.A.P."/>
            <person name="Tomita M."/>
            <person name="Numata K."/>
            <person name="Arakawa K."/>
        </authorList>
    </citation>
    <scope>NUCLEOTIDE SEQUENCE</scope>
</reference>
<dbReference type="InterPro" id="IPR050745">
    <property type="entry name" value="Multifunctional_regulatory"/>
</dbReference>
<keyword evidence="8" id="KW-0677">Repeat</keyword>
<dbReference type="GO" id="GO:0044218">
    <property type="term" value="C:other organism cell membrane"/>
    <property type="evidence" value="ECO:0007669"/>
    <property type="project" value="UniProtKB-KW"/>
</dbReference>
<dbReference type="GO" id="GO:0044231">
    <property type="term" value="C:host cell presynaptic membrane"/>
    <property type="evidence" value="ECO:0007669"/>
    <property type="project" value="UniProtKB-KW"/>
</dbReference>
<dbReference type="GO" id="GO:0090729">
    <property type="term" value="F:toxin activity"/>
    <property type="evidence" value="ECO:0007669"/>
    <property type="project" value="UniProtKB-KW"/>
</dbReference>
<keyword evidence="11" id="KW-0472">Membrane</keyword>
<evidence type="ECO:0000256" key="12">
    <source>
        <dbReference type="PROSITE-ProRule" id="PRU00023"/>
    </source>
</evidence>
<comment type="caution">
    <text evidence="13">The sequence shown here is derived from an EMBL/GenBank/DDBJ whole genome shotgun (WGS) entry which is preliminary data.</text>
</comment>
<dbReference type="Proteomes" id="UP000887116">
    <property type="component" value="Unassembled WGS sequence"/>
</dbReference>
<keyword evidence="14" id="KW-1185">Reference proteome</keyword>
<gene>
    <name evidence="13" type="primary">AVEN_195517_1</name>
    <name evidence="13" type="ORF">TNCT_296811</name>
</gene>
<name>A0A8X6HI44_TRICU</name>
<keyword evidence="11" id="KW-1053">Target membrane</keyword>
<dbReference type="SMART" id="SM00248">
    <property type="entry name" value="ANK"/>
    <property type="match status" value="2"/>
</dbReference>
<evidence type="ECO:0000313" key="13">
    <source>
        <dbReference type="EMBL" id="GFQ87039.1"/>
    </source>
</evidence>
<dbReference type="InterPro" id="IPR036770">
    <property type="entry name" value="Ankyrin_rpt-contain_sf"/>
</dbReference>
<dbReference type="PROSITE" id="PS50088">
    <property type="entry name" value="ANK_REPEAT"/>
    <property type="match status" value="1"/>
</dbReference>
<keyword evidence="6" id="KW-0800">Toxin</keyword>
<accession>A0A8X6HI44</accession>
<dbReference type="InterPro" id="IPR002110">
    <property type="entry name" value="Ankyrin_rpt"/>
</dbReference>
<keyword evidence="10 12" id="KW-0040">ANK repeat</keyword>
<evidence type="ECO:0000256" key="11">
    <source>
        <dbReference type="ARBA" id="ARBA00023298"/>
    </source>
</evidence>
<organism evidence="13 14">
    <name type="scientific">Trichonephila clavata</name>
    <name type="common">Joro spider</name>
    <name type="synonym">Nephila clavata</name>
    <dbReference type="NCBI Taxonomy" id="2740835"/>
    <lineage>
        <taxon>Eukaryota</taxon>
        <taxon>Metazoa</taxon>
        <taxon>Ecdysozoa</taxon>
        <taxon>Arthropoda</taxon>
        <taxon>Chelicerata</taxon>
        <taxon>Arachnida</taxon>
        <taxon>Araneae</taxon>
        <taxon>Araneomorphae</taxon>
        <taxon>Entelegynae</taxon>
        <taxon>Araneoidea</taxon>
        <taxon>Nephilidae</taxon>
        <taxon>Trichonephila</taxon>
    </lineage>
</organism>
<dbReference type="PANTHER" id="PTHR24189">
    <property type="entry name" value="MYOTROPHIN"/>
    <property type="match status" value="1"/>
</dbReference>
<evidence type="ECO:0000256" key="1">
    <source>
        <dbReference type="ARBA" id="ARBA00004175"/>
    </source>
</evidence>
<dbReference type="OrthoDB" id="6434844at2759"/>
<evidence type="ECO:0000256" key="8">
    <source>
        <dbReference type="ARBA" id="ARBA00022737"/>
    </source>
</evidence>
<proteinExistence type="predicted"/>
<evidence type="ECO:0000256" key="7">
    <source>
        <dbReference type="ARBA" id="ARBA00022699"/>
    </source>
</evidence>
<comment type="subcellular location">
    <subcellularLocation>
        <location evidence="2">Secreted</location>
    </subcellularLocation>
    <subcellularLocation>
        <location evidence="1">Target cell membrane</location>
    </subcellularLocation>
</comment>
<sequence length="300" mass="34999">MAGEESDPVFSIHDVWTVIQLRQLLKNGANVNEVNAFDETPLLSALRREADSRLIQELVFQGANVNTKDIWGVTPLYCVVARRGRDYETIKFLLEHGADIESGKRKNDRLLDHTVTHNRKCVELLIKYKFLRIFPKLQDFKINVLYRNKRDFYKQYKRIVDLDLKPSCYTVLSEYLDSCASEFLQMRSVHLNGSLTLEKFLTSKNPLETITDHNTVHQIIFKIFTELYGDKYPIYEDLIISQIGNKPLLAILNVKIGKFRSKFKISTLSEKIFMNIDLMHIITQYLTGFEFFMLLLAYPD</sequence>
<evidence type="ECO:0000256" key="2">
    <source>
        <dbReference type="ARBA" id="ARBA00004613"/>
    </source>
</evidence>
<dbReference type="EMBL" id="BMAO01033103">
    <property type="protein sequence ID" value="GFQ87039.1"/>
    <property type="molecule type" value="Genomic_DNA"/>
</dbReference>
<dbReference type="AlphaFoldDB" id="A0A8X6HI44"/>
<dbReference type="Gene3D" id="1.25.40.20">
    <property type="entry name" value="Ankyrin repeat-containing domain"/>
    <property type="match status" value="1"/>
</dbReference>
<evidence type="ECO:0000256" key="9">
    <source>
        <dbReference type="ARBA" id="ARBA00023028"/>
    </source>
</evidence>
<evidence type="ECO:0000256" key="6">
    <source>
        <dbReference type="ARBA" id="ARBA00022656"/>
    </source>
</evidence>
<dbReference type="GO" id="GO:0005576">
    <property type="term" value="C:extracellular region"/>
    <property type="evidence" value="ECO:0007669"/>
    <property type="project" value="UniProtKB-SubCell"/>
</dbReference>
<keyword evidence="9" id="KW-0638">Presynaptic neurotoxin</keyword>
<keyword evidence="4" id="KW-0964">Secreted</keyword>
<protein>
    <submittedName>
        <fullName evidence="13">ANK_REP_REGION domain-containing protein</fullName>
    </submittedName>
</protein>
<evidence type="ECO:0000256" key="4">
    <source>
        <dbReference type="ARBA" id="ARBA00022525"/>
    </source>
</evidence>
<dbReference type="SUPFAM" id="SSF48403">
    <property type="entry name" value="Ankyrin repeat"/>
    <property type="match status" value="1"/>
</dbReference>
<keyword evidence="3" id="KW-0268">Exocytosis</keyword>
<dbReference type="Pfam" id="PF12796">
    <property type="entry name" value="Ank_2"/>
    <property type="match status" value="1"/>
</dbReference>
<keyword evidence="5" id="KW-1052">Target cell membrane</keyword>
<dbReference type="GO" id="GO:0006887">
    <property type="term" value="P:exocytosis"/>
    <property type="evidence" value="ECO:0007669"/>
    <property type="project" value="UniProtKB-KW"/>
</dbReference>
<evidence type="ECO:0000313" key="14">
    <source>
        <dbReference type="Proteomes" id="UP000887116"/>
    </source>
</evidence>
<evidence type="ECO:0000256" key="10">
    <source>
        <dbReference type="ARBA" id="ARBA00023043"/>
    </source>
</evidence>
<feature type="repeat" description="ANK" evidence="12">
    <location>
        <begin position="71"/>
        <end position="105"/>
    </location>
</feature>
<evidence type="ECO:0000256" key="3">
    <source>
        <dbReference type="ARBA" id="ARBA00022483"/>
    </source>
</evidence>
<evidence type="ECO:0000256" key="5">
    <source>
        <dbReference type="ARBA" id="ARBA00022537"/>
    </source>
</evidence>